<reference evidence="2" key="1">
    <citation type="journal article" date="2013" name="Genome Announc.">
        <title>Draft genome sequence of the grapevine dieback fungus Eutypa lata UCR-EL1.</title>
        <authorList>
            <person name="Blanco-Ulate B."/>
            <person name="Rolshausen P.E."/>
            <person name="Cantu D."/>
        </authorList>
    </citation>
    <scope>NUCLEOTIDE SEQUENCE [LARGE SCALE GENOMIC DNA]</scope>
    <source>
        <strain evidence="2">UCR-EL1</strain>
    </source>
</reference>
<name>M7SJB7_EUTLA</name>
<gene>
    <name evidence="1" type="ORF">UCREL1_8635</name>
</gene>
<organism evidence="1 2">
    <name type="scientific">Eutypa lata (strain UCR-EL1)</name>
    <name type="common">Grapevine dieback disease fungus</name>
    <name type="synonym">Eutypa armeniacae</name>
    <dbReference type="NCBI Taxonomy" id="1287681"/>
    <lineage>
        <taxon>Eukaryota</taxon>
        <taxon>Fungi</taxon>
        <taxon>Dikarya</taxon>
        <taxon>Ascomycota</taxon>
        <taxon>Pezizomycotina</taxon>
        <taxon>Sordariomycetes</taxon>
        <taxon>Xylariomycetidae</taxon>
        <taxon>Xylariales</taxon>
        <taxon>Diatrypaceae</taxon>
        <taxon>Eutypa</taxon>
    </lineage>
</organism>
<evidence type="ECO:0000313" key="2">
    <source>
        <dbReference type="Proteomes" id="UP000012174"/>
    </source>
</evidence>
<accession>M7SJB7</accession>
<dbReference type="EMBL" id="KB707081">
    <property type="protein sequence ID" value="EMR64403.1"/>
    <property type="molecule type" value="Genomic_DNA"/>
</dbReference>
<protein>
    <submittedName>
        <fullName evidence="1">Uncharacterized protein</fullName>
    </submittedName>
</protein>
<sequence length="122" mass="13741">MPITFDVFDSESRAPKGRIHIFWLNWEDLPRLYDPALSDHVVKITDKHPILHDIDIPRIPTFDLDPPITELSGGTGFGASVKEDRVTTFHDLRALIDRSQALVEGNNDGAGAFYRECPKWGA</sequence>
<evidence type="ECO:0000313" key="1">
    <source>
        <dbReference type="EMBL" id="EMR64403.1"/>
    </source>
</evidence>
<keyword evidence="2" id="KW-1185">Reference proteome</keyword>
<dbReference type="AlphaFoldDB" id="M7SJB7"/>
<proteinExistence type="predicted"/>
<dbReference type="KEGG" id="ela:UCREL1_8635"/>
<dbReference type="HOGENOM" id="CLU_2026732_0_0_1"/>
<dbReference type="Proteomes" id="UP000012174">
    <property type="component" value="Unassembled WGS sequence"/>
</dbReference>